<reference evidence="1" key="1">
    <citation type="journal article" date="2023" name="Insect Mol. Biol.">
        <title>Genome sequencing provides insights into the evolution of gene families encoding plant cell wall-degrading enzymes in longhorned beetles.</title>
        <authorList>
            <person name="Shin N.R."/>
            <person name="Okamura Y."/>
            <person name="Kirsch R."/>
            <person name="Pauchet Y."/>
        </authorList>
    </citation>
    <scope>NUCLEOTIDE SEQUENCE</scope>
    <source>
        <strain evidence="1">MMC_N1</strain>
    </source>
</reference>
<comment type="caution">
    <text evidence="1">The sequence shown here is derived from an EMBL/GenBank/DDBJ whole genome shotgun (WGS) entry which is preliminary data.</text>
</comment>
<name>A0ABQ9J2U1_9CUCU</name>
<evidence type="ECO:0000313" key="2">
    <source>
        <dbReference type="Proteomes" id="UP001162164"/>
    </source>
</evidence>
<evidence type="ECO:0000313" key="1">
    <source>
        <dbReference type="EMBL" id="KAJ8970963.1"/>
    </source>
</evidence>
<proteinExistence type="predicted"/>
<protein>
    <submittedName>
        <fullName evidence="1">Uncharacterized protein</fullName>
    </submittedName>
</protein>
<dbReference type="EMBL" id="JAPWTJ010001549">
    <property type="protein sequence ID" value="KAJ8970963.1"/>
    <property type="molecule type" value="Genomic_DNA"/>
</dbReference>
<accession>A0ABQ9J2U1</accession>
<gene>
    <name evidence="1" type="ORF">NQ317_014604</name>
</gene>
<organism evidence="1 2">
    <name type="scientific">Molorchus minor</name>
    <dbReference type="NCBI Taxonomy" id="1323400"/>
    <lineage>
        <taxon>Eukaryota</taxon>
        <taxon>Metazoa</taxon>
        <taxon>Ecdysozoa</taxon>
        <taxon>Arthropoda</taxon>
        <taxon>Hexapoda</taxon>
        <taxon>Insecta</taxon>
        <taxon>Pterygota</taxon>
        <taxon>Neoptera</taxon>
        <taxon>Endopterygota</taxon>
        <taxon>Coleoptera</taxon>
        <taxon>Polyphaga</taxon>
        <taxon>Cucujiformia</taxon>
        <taxon>Chrysomeloidea</taxon>
        <taxon>Cerambycidae</taxon>
        <taxon>Lamiinae</taxon>
        <taxon>Monochamini</taxon>
        <taxon>Molorchus</taxon>
    </lineage>
</organism>
<dbReference type="Proteomes" id="UP001162164">
    <property type="component" value="Unassembled WGS sequence"/>
</dbReference>
<keyword evidence="2" id="KW-1185">Reference proteome</keyword>
<sequence length="89" mass="9931">MEDENRPTWSKDMLNPPLKMNKIYQIKYLGKSPIYLLSSSSLSPPVSAALSEQMSVQYENYVSAMNQVSSSDALTQQTLVNIANCNNVN</sequence>
<feature type="non-terminal residue" evidence="1">
    <location>
        <position position="89"/>
    </location>
</feature>